<name>A0A9W7WD80_TRIRA</name>
<gene>
    <name evidence="2" type="ORF">IRJ41_004169</name>
</gene>
<dbReference type="OrthoDB" id="9899812at2759"/>
<protein>
    <submittedName>
        <fullName evidence="2">Kiss1 protein</fullName>
    </submittedName>
</protein>
<feature type="chain" id="PRO_5040870703" evidence="1">
    <location>
        <begin position="18"/>
        <end position="116"/>
    </location>
</feature>
<dbReference type="Proteomes" id="UP001059041">
    <property type="component" value="Linkage Group LG20"/>
</dbReference>
<evidence type="ECO:0000313" key="3">
    <source>
        <dbReference type="Proteomes" id="UP001059041"/>
    </source>
</evidence>
<keyword evidence="3" id="KW-1185">Reference proteome</keyword>
<dbReference type="PANTHER" id="PTHR16955">
    <property type="entry name" value="METASTASIS-SUPPRESSOR KISS-1"/>
    <property type="match status" value="1"/>
</dbReference>
<dbReference type="AlphaFoldDB" id="A0A9W7WD80"/>
<dbReference type="GO" id="GO:0007186">
    <property type="term" value="P:G protein-coupled receptor signaling pathway"/>
    <property type="evidence" value="ECO:0007669"/>
    <property type="project" value="TreeGrafter"/>
</dbReference>
<dbReference type="EMBL" id="JAFHDT010000020">
    <property type="protein sequence ID" value="KAI7794910.1"/>
    <property type="molecule type" value="Genomic_DNA"/>
</dbReference>
<dbReference type="GO" id="GO:0031773">
    <property type="term" value="F:kisspeptin receptor binding"/>
    <property type="evidence" value="ECO:0007669"/>
    <property type="project" value="TreeGrafter"/>
</dbReference>
<comment type="caution">
    <text evidence="2">The sequence shown here is derived from an EMBL/GenBank/DDBJ whole genome shotgun (WGS) entry which is preliminary data.</text>
</comment>
<dbReference type="PANTHER" id="PTHR16955:SF6">
    <property type="entry name" value="METASTASIS-SUPPRESSOR KISS-1"/>
    <property type="match status" value="1"/>
</dbReference>
<sequence length="116" mass="13277">MMLVTIILMLSFGIGNMYPSGHFQYYPEDESPAETALRVLRGNDVQSSKPSAHISMGVTNPILGSGPQKSTWWWSPESPYMKRRQNLAYYNLNSFGLRYGKREQNMLAEFKQIPVK</sequence>
<feature type="signal peptide" evidence="1">
    <location>
        <begin position="1"/>
        <end position="17"/>
    </location>
</feature>
<dbReference type="InterPro" id="IPR020207">
    <property type="entry name" value="Metastasis-suppressor_KiSS-1"/>
</dbReference>
<evidence type="ECO:0000256" key="1">
    <source>
        <dbReference type="SAM" id="SignalP"/>
    </source>
</evidence>
<proteinExistence type="predicted"/>
<evidence type="ECO:0000313" key="2">
    <source>
        <dbReference type="EMBL" id="KAI7794910.1"/>
    </source>
</evidence>
<accession>A0A9W7WD80</accession>
<organism evidence="2 3">
    <name type="scientific">Triplophysa rosa</name>
    <name type="common">Cave loach</name>
    <dbReference type="NCBI Taxonomy" id="992332"/>
    <lineage>
        <taxon>Eukaryota</taxon>
        <taxon>Metazoa</taxon>
        <taxon>Chordata</taxon>
        <taxon>Craniata</taxon>
        <taxon>Vertebrata</taxon>
        <taxon>Euteleostomi</taxon>
        <taxon>Actinopterygii</taxon>
        <taxon>Neopterygii</taxon>
        <taxon>Teleostei</taxon>
        <taxon>Ostariophysi</taxon>
        <taxon>Cypriniformes</taxon>
        <taxon>Nemacheilidae</taxon>
        <taxon>Triplophysa</taxon>
    </lineage>
</organism>
<dbReference type="GO" id="GO:0007204">
    <property type="term" value="P:positive regulation of cytosolic calcium ion concentration"/>
    <property type="evidence" value="ECO:0007669"/>
    <property type="project" value="TreeGrafter"/>
</dbReference>
<keyword evidence="1" id="KW-0732">Signal</keyword>
<reference evidence="2" key="1">
    <citation type="submission" date="2021-02" db="EMBL/GenBank/DDBJ databases">
        <title>Comparative genomics reveals that relaxation of natural selection precedes convergent phenotypic evolution of cavefish.</title>
        <authorList>
            <person name="Peng Z."/>
        </authorList>
    </citation>
    <scope>NUCLEOTIDE SEQUENCE</scope>
    <source>
        <tissue evidence="2">Muscle</tissue>
    </source>
</reference>